<feature type="chain" id="PRO_5014172356" evidence="2">
    <location>
        <begin position="23"/>
        <end position="80"/>
    </location>
</feature>
<proteinExistence type="predicted"/>
<evidence type="ECO:0000313" key="4">
    <source>
        <dbReference type="Proteomes" id="UP000234474"/>
    </source>
</evidence>
<reference evidence="4" key="1">
    <citation type="journal article" date="2018" name="Proc. Natl. Acad. Sci. U.S.A.">
        <title>Linking secondary metabolites to gene clusters through genome sequencing of six diverse Aspergillus species.</title>
        <authorList>
            <person name="Kaerboelling I."/>
            <person name="Vesth T.C."/>
            <person name="Frisvad J.C."/>
            <person name="Nybo J.L."/>
            <person name="Theobald S."/>
            <person name="Kuo A."/>
            <person name="Bowyer P."/>
            <person name="Matsuda Y."/>
            <person name="Mondo S."/>
            <person name="Lyhne E.K."/>
            <person name="Kogle M.E."/>
            <person name="Clum A."/>
            <person name="Lipzen A."/>
            <person name="Salamov A."/>
            <person name="Ngan C.Y."/>
            <person name="Daum C."/>
            <person name="Chiniquy J."/>
            <person name="Barry K."/>
            <person name="LaButti K."/>
            <person name="Haridas S."/>
            <person name="Simmons B.A."/>
            <person name="Magnuson J.K."/>
            <person name="Mortensen U.H."/>
            <person name="Larsen T.O."/>
            <person name="Grigoriev I.V."/>
            <person name="Baker S.E."/>
            <person name="Andersen M.R."/>
        </authorList>
    </citation>
    <scope>NUCLEOTIDE SEQUENCE [LARGE SCALE GENOMIC DNA]</scope>
    <source>
        <strain evidence="4">IBT 16806</strain>
    </source>
</reference>
<feature type="signal peptide" evidence="2">
    <location>
        <begin position="1"/>
        <end position="22"/>
    </location>
</feature>
<feature type="compositionally biased region" description="Basic and acidic residues" evidence="1">
    <location>
        <begin position="61"/>
        <end position="70"/>
    </location>
</feature>
<dbReference type="Proteomes" id="UP000234474">
    <property type="component" value="Unassembled WGS sequence"/>
</dbReference>
<sequence>MKKRNLKLYALIQIVVLIKGWSLEINFDQDDLLPSGGQRAEARASGSGADGKGCLQPQKYQTKEDTRAQETFRGGGDSSV</sequence>
<protein>
    <submittedName>
        <fullName evidence="3">Uncharacterized protein</fullName>
    </submittedName>
</protein>
<evidence type="ECO:0000256" key="2">
    <source>
        <dbReference type="SAM" id="SignalP"/>
    </source>
</evidence>
<dbReference type="GeneID" id="36531776"/>
<comment type="caution">
    <text evidence="3">The sequence shown here is derived from an EMBL/GenBank/DDBJ whole genome shotgun (WGS) entry which is preliminary data.</text>
</comment>
<organism evidence="3 4">
    <name type="scientific">Aspergillus novofumigatus (strain IBT 16806)</name>
    <dbReference type="NCBI Taxonomy" id="1392255"/>
    <lineage>
        <taxon>Eukaryota</taxon>
        <taxon>Fungi</taxon>
        <taxon>Dikarya</taxon>
        <taxon>Ascomycota</taxon>
        <taxon>Pezizomycotina</taxon>
        <taxon>Eurotiomycetes</taxon>
        <taxon>Eurotiomycetidae</taxon>
        <taxon>Eurotiales</taxon>
        <taxon>Aspergillaceae</taxon>
        <taxon>Aspergillus</taxon>
        <taxon>Aspergillus subgen. Fumigati</taxon>
    </lineage>
</organism>
<evidence type="ECO:0000256" key="1">
    <source>
        <dbReference type="SAM" id="MobiDB-lite"/>
    </source>
</evidence>
<dbReference type="RefSeq" id="XP_024686731.1">
    <property type="nucleotide sequence ID" value="XM_024824451.1"/>
</dbReference>
<feature type="region of interest" description="Disordered" evidence="1">
    <location>
        <begin position="35"/>
        <end position="80"/>
    </location>
</feature>
<evidence type="ECO:0000313" key="3">
    <source>
        <dbReference type="EMBL" id="PKX98136.1"/>
    </source>
</evidence>
<dbReference type="VEuPathDB" id="FungiDB:P174DRAFT_415897"/>
<name>A0A2I1CKI6_ASPN1</name>
<gene>
    <name evidence="3" type="ORF">P174DRAFT_415897</name>
</gene>
<keyword evidence="2" id="KW-0732">Signal</keyword>
<keyword evidence="4" id="KW-1185">Reference proteome</keyword>
<dbReference type="AlphaFoldDB" id="A0A2I1CKI6"/>
<accession>A0A2I1CKI6</accession>
<dbReference type="EMBL" id="MSZS01000001">
    <property type="protein sequence ID" value="PKX98136.1"/>
    <property type="molecule type" value="Genomic_DNA"/>
</dbReference>